<dbReference type="Proteomes" id="UP001627408">
    <property type="component" value="Unassembled WGS sequence"/>
</dbReference>
<keyword evidence="1" id="KW-0812">Transmembrane</keyword>
<name>A0ABW8UTQ6_9RHOB</name>
<evidence type="ECO:0000256" key="1">
    <source>
        <dbReference type="SAM" id="Phobius"/>
    </source>
</evidence>
<evidence type="ECO:0000313" key="3">
    <source>
        <dbReference type="EMBL" id="MFL4468573.1"/>
    </source>
</evidence>
<reference evidence="3 4" key="1">
    <citation type="submission" date="2024-08" db="EMBL/GenBank/DDBJ databases">
        <title>Tateyamaria sp. nov., isolated from marine algae.</title>
        <authorList>
            <person name="Choi B.J."/>
            <person name="Kim J.M."/>
            <person name="Lee J.K."/>
            <person name="Choi D.G."/>
            <person name="Bayburt H."/>
            <person name="Baek J.H."/>
            <person name="Han D.M."/>
            <person name="Jeon C.O."/>
        </authorList>
    </citation>
    <scope>NUCLEOTIDE SEQUENCE [LARGE SCALE GENOMIC DNA]</scope>
    <source>
        <strain evidence="3 4">KMU-156</strain>
    </source>
</reference>
<evidence type="ECO:0000313" key="4">
    <source>
        <dbReference type="Proteomes" id="UP001627408"/>
    </source>
</evidence>
<gene>
    <name evidence="3" type="ORF">ACERZ8_01305</name>
</gene>
<feature type="transmembrane region" description="Helical" evidence="1">
    <location>
        <begin position="225"/>
        <end position="249"/>
    </location>
</feature>
<proteinExistence type="predicted"/>
<organism evidence="3 4">
    <name type="scientific">Tateyamaria armeniaca</name>
    <dbReference type="NCBI Taxonomy" id="2518930"/>
    <lineage>
        <taxon>Bacteria</taxon>
        <taxon>Pseudomonadati</taxon>
        <taxon>Pseudomonadota</taxon>
        <taxon>Alphaproteobacteria</taxon>
        <taxon>Rhodobacterales</taxon>
        <taxon>Roseobacteraceae</taxon>
        <taxon>Tateyamaria</taxon>
    </lineage>
</organism>
<dbReference type="RefSeq" id="WP_407590316.1">
    <property type="nucleotide sequence ID" value="NZ_JBHDIY010000002.1"/>
</dbReference>
<protein>
    <submittedName>
        <fullName evidence="3">TIGR02186 family protein</fullName>
    </submittedName>
</protein>
<keyword evidence="1" id="KW-1133">Transmembrane helix</keyword>
<dbReference type="EMBL" id="JBHDIY010000002">
    <property type="protein sequence ID" value="MFL4468573.1"/>
    <property type="molecule type" value="Genomic_DNA"/>
</dbReference>
<feature type="signal peptide" evidence="2">
    <location>
        <begin position="1"/>
        <end position="17"/>
    </location>
</feature>
<dbReference type="InterPro" id="IPR019088">
    <property type="entry name" value="CHP02186-rel_TM"/>
</dbReference>
<evidence type="ECO:0000256" key="2">
    <source>
        <dbReference type="SAM" id="SignalP"/>
    </source>
</evidence>
<sequence length="251" mass="27843">MRFVLPFLFLLSLPAWAESVVLGLSQNEIAITTSFDGSEILVFGAVKRDVPVPEGPELEVIITVAGPSVPVMVRRKEKRLGIWVNTDAVEVDRAPSFYAVATSGLLRDVLRDIEDLRYQISVPRAIRSVGAPMTITDATEFTEALIRIRSNAQLYQLQENHVVVDEQTLFRARIELPAALTEGAYATRIFLTRGGEVVSNYETSIDVRKVGMERWLFGLSREQPIIYGLMSLAIAIFAGWSASAAFSLLRN</sequence>
<keyword evidence="2" id="KW-0732">Signal</keyword>
<accession>A0ABW8UTQ6</accession>
<keyword evidence="4" id="KW-1185">Reference proteome</keyword>
<feature type="chain" id="PRO_5046245473" evidence="2">
    <location>
        <begin position="18"/>
        <end position="251"/>
    </location>
</feature>
<dbReference type="Pfam" id="PF09608">
    <property type="entry name" value="Alph_Pro_TM"/>
    <property type="match status" value="1"/>
</dbReference>
<keyword evidence="1" id="KW-0472">Membrane</keyword>
<comment type="caution">
    <text evidence="3">The sequence shown here is derived from an EMBL/GenBank/DDBJ whole genome shotgun (WGS) entry which is preliminary data.</text>
</comment>